<name>A0A8H5LSZ1_9AGAR</name>
<proteinExistence type="predicted"/>
<dbReference type="PROSITE" id="PS50103">
    <property type="entry name" value="ZF_C3H1"/>
    <property type="match status" value="1"/>
</dbReference>
<feature type="compositionally biased region" description="Low complexity" evidence="8">
    <location>
        <begin position="179"/>
        <end position="189"/>
    </location>
</feature>
<dbReference type="GO" id="GO:0003723">
    <property type="term" value="F:RNA binding"/>
    <property type="evidence" value="ECO:0007669"/>
    <property type="project" value="UniProtKB-UniRule"/>
</dbReference>
<dbReference type="PANTHER" id="PTHR14398:SF0">
    <property type="entry name" value="ZINC FINGER PROTEIN SWM"/>
    <property type="match status" value="1"/>
</dbReference>
<dbReference type="SUPFAM" id="SSF90229">
    <property type="entry name" value="CCCH zinc finger"/>
    <property type="match status" value="1"/>
</dbReference>
<keyword evidence="4 6" id="KW-0694">RNA-binding</keyword>
<feature type="region of interest" description="Disordered" evidence="8">
    <location>
        <begin position="104"/>
        <end position="199"/>
    </location>
</feature>
<dbReference type="InterPro" id="IPR000504">
    <property type="entry name" value="RRM_dom"/>
</dbReference>
<sequence>MIYDPENAVHLKPWLVRTLEPICDAEPGALGDYILALLKHNVPENEMRKELSSQLDEFLEKECSPFIDTLFTALRTKSYLPYSSGSDAMPSKSLDTGIPIPLDGLLSPSIPTSPSSSRKRSLEDVDREDRAPAKGQRINSDGQFSRYGKGRGSGPDYRSTGGWNNRGRGQDNVYGAPQGMNGMGNSSNNRPTSYQPPDQRRVCRDYYNLGYCSRGALCKYSHGEDALIPDQLYMNGPRMPGPGAIPFLPMFANGFGMGGTGAVYDPRESQMDMRQNGRSQIRPAVIPRLPQDNGAGNVPASGELPVIQDLTPQVAHNEVHPNPIPHPHPSSNSTPEVNQELPVPPVLPPQDVEMTAPDAPLRPPSGWRGRGGGRGRGGFGGDAGTFRPERRKDKTLVLEKIPEDKLNLSHVNDWFKRFGTVTNVAIDQAHHKALISFSTHEEAHAAWKSEDAVFGNRFVKIFWHRPLEGQGQAGHRALAASAPLIANVNTPPKPNPTPPSSTPTPRSTKAMPGLAAKQQLLEQQIAEQKSLMASLATASSEEKKTIMARIRKLDEEMKASSSSSSTPAAAGPAGTDQERQERERLDKELELHGAIGAPVDGSEGEKTETTEELKAKLEKLKAEAASLGITDASMDTSETPYTSSYRPYRGRARGRGRGFYRGAPRGGAAPWASMRLDNRPKSLLVKGVSSENEQALRDWYETTGQLASVSSTDNGYIVSFKTRHGAEQGLTKGSSIPIIGSVQISWHTGGVPPSSSTNSSGPKFSSTNGTGYAKSESGPGMGMDATTSASEVDPESSHAHLHEEEVVASGWGGDDEDGMGM</sequence>
<reference evidence="11 12" key="1">
    <citation type="journal article" date="2020" name="ISME J.">
        <title>Uncovering the hidden diversity of litter-decomposition mechanisms in mushroom-forming fungi.</title>
        <authorList>
            <person name="Floudas D."/>
            <person name="Bentzer J."/>
            <person name="Ahren D."/>
            <person name="Johansson T."/>
            <person name="Persson P."/>
            <person name="Tunlid A."/>
        </authorList>
    </citation>
    <scope>NUCLEOTIDE SEQUENCE [LARGE SCALE GENOMIC DNA]</scope>
    <source>
        <strain evidence="11 12">CBS 291.85</strain>
    </source>
</reference>
<feature type="compositionally biased region" description="Low complexity" evidence="8">
    <location>
        <begin position="105"/>
        <end position="116"/>
    </location>
</feature>
<feature type="domain" description="C3H1-type" evidence="10">
    <location>
        <begin position="197"/>
        <end position="225"/>
    </location>
</feature>
<dbReference type="CDD" id="cd12257">
    <property type="entry name" value="RRM1_RBM26_like"/>
    <property type="match status" value="1"/>
</dbReference>
<evidence type="ECO:0000256" key="6">
    <source>
        <dbReference type="PROSITE-ProRule" id="PRU00176"/>
    </source>
</evidence>
<dbReference type="PROSITE" id="PS50102">
    <property type="entry name" value="RRM"/>
    <property type="match status" value="1"/>
</dbReference>
<dbReference type="Gene3D" id="1.20.1390.10">
    <property type="entry name" value="PWI domain"/>
    <property type="match status" value="1"/>
</dbReference>
<evidence type="ECO:0000256" key="8">
    <source>
        <dbReference type="SAM" id="MobiDB-lite"/>
    </source>
</evidence>
<dbReference type="Proteomes" id="UP000559256">
    <property type="component" value="Unassembled WGS sequence"/>
</dbReference>
<feature type="compositionally biased region" description="Low complexity" evidence="8">
    <location>
        <begin position="559"/>
        <end position="575"/>
    </location>
</feature>
<dbReference type="Gene3D" id="3.30.70.330">
    <property type="match status" value="1"/>
</dbReference>
<feature type="region of interest" description="Disordered" evidence="8">
    <location>
        <begin position="555"/>
        <end position="584"/>
    </location>
</feature>
<dbReference type="GO" id="GO:0005634">
    <property type="term" value="C:nucleus"/>
    <property type="evidence" value="ECO:0007669"/>
    <property type="project" value="TreeGrafter"/>
</dbReference>
<keyword evidence="3 7" id="KW-0862">Zinc</keyword>
<feature type="compositionally biased region" description="Pro residues" evidence="8">
    <location>
        <begin position="491"/>
        <end position="502"/>
    </location>
</feature>
<organism evidence="11 12">
    <name type="scientific">Tetrapyrgos nigripes</name>
    <dbReference type="NCBI Taxonomy" id="182062"/>
    <lineage>
        <taxon>Eukaryota</taxon>
        <taxon>Fungi</taxon>
        <taxon>Dikarya</taxon>
        <taxon>Basidiomycota</taxon>
        <taxon>Agaricomycotina</taxon>
        <taxon>Agaricomycetes</taxon>
        <taxon>Agaricomycetidae</taxon>
        <taxon>Agaricales</taxon>
        <taxon>Marasmiineae</taxon>
        <taxon>Marasmiaceae</taxon>
        <taxon>Tetrapyrgos</taxon>
    </lineage>
</organism>
<evidence type="ECO:0000259" key="9">
    <source>
        <dbReference type="PROSITE" id="PS50102"/>
    </source>
</evidence>
<evidence type="ECO:0000313" key="12">
    <source>
        <dbReference type="Proteomes" id="UP000559256"/>
    </source>
</evidence>
<feature type="domain" description="RRM" evidence="9">
    <location>
        <begin position="394"/>
        <end position="466"/>
    </location>
</feature>
<evidence type="ECO:0000256" key="4">
    <source>
        <dbReference type="ARBA" id="ARBA00022884"/>
    </source>
</evidence>
<dbReference type="InterPro" id="IPR012677">
    <property type="entry name" value="Nucleotide-bd_a/b_plait_sf"/>
</dbReference>
<keyword evidence="2 7" id="KW-0863">Zinc-finger</keyword>
<dbReference type="OrthoDB" id="443401at2759"/>
<evidence type="ECO:0000256" key="1">
    <source>
        <dbReference type="ARBA" id="ARBA00022723"/>
    </source>
</evidence>
<feature type="region of interest" description="Disordered" evidence="8">
    <location>
        <begin position="592"/>
        <end position="611"/>
    </location>
</feature>
<feature type="zinc finger region" description="C3H1-type" evidence="7">
    <location>
        <begin position="197"/>
        <end position="225"/>
    </location>
</feature>
<feature type="region of interest" description="Disordered" evidence="8">
    <location>
        <begin position="747"/>
        <end position="821"/>
    </location>
</feature>
<dbReference type="EMBL" id="JAACJM010000015">
    <property type="protein sequence ID" value="KAF5368363.1"/>
    <property type="molecule type" value="Genomic_DNA"/>
</dbReference>
<protein>
    <submittedName>
        <fullName evidence="11">Uncharacterized protein</fullName>
    </submittedName>
</protein>
<feature type="compositionally biased region" description="Polar residues" evidence="8">
    <location>
        <begin position="753"/>
        <end position="770"/>
    </location>
</feature>
<dbReference type="InterPro" id="IPR035979">
    <property type="entry name" value="RBD_domain_sf"/>
</dbReference>
<feature type="compositionally biased region" description="Basic and acidic residues" evidence="8">
    <location>
        <begin position="120"/>
        <end position="132"/>
    </location>
</feature>
<feature type="compositionally biased region" description="Low complexity" evidence="8">
    <location>
        <begin position="329"/>
        <end position="341"/>
    </location>
</feature>
<evidence type="ECO:0000256" key="2">
    <source>
        <dbReference type="ARBA" id="ARBA00022771"/>
    </source>
</evidence>
<dbReference type="AlphaFoldDB" id="A0A8H5LSZ1"/>
<feature type="region of interest" description="Disordered" evidence="8">
    <location>
        <begin position="316"/>
        <end position="387"/>
    </location>
</feature>
<feature type="compositionally biased region" description="Basic and acidic residues" evidence="8">
    <location>
        <begin position="795"/>
        <end position="805"/>
    </location>
</feature>
<keyword evidence="12" id="KW-1185">Reference proteome</keyword>
<keyword evidence="1 7" id="KW-0479">Metal-binding</keyword>
<dbReference type="Pfam" id="PF01480">
    <property type="entry name" value="PWI"/>
    <property type="match status" value="1"/>
</dbReference>
<dbReference type="PANTHER" id="PTHR14398">
    <property type="entry name" value="RNA RECOGNITION RRM/RNP DOMAIN"/>
    <property type="match status" value="1"/>
</dbReference>
<dbReference type="InterPro" id="IPR045137">
    <property type="entry name" value="RBM26/27"/>
</dbReference>
<feature type="compositionally biased region" description="Gly residues" evidence="8">
    <location>
        <begin position="368"/>
        <end position="383"/>
    </location>
</feature>
<dbReference type="InterPro" id="IPR000571">
    <property type="entry name" value="Znf_CCCH"/>
</dbReference>
<dbReference type="SUPFAM" id="SSF54928">
    <property type="entry name" value="RNA-binding domain, RBD"/>
    <property type="match status" value="1"/>
</dbReference>
<gene>
    <name evidence="11" type="ORF">D9758_002381</name>
</gene>
<evidence type="ECO:0000256" key="3">
    <source>
        <dbReference type="ARBA" id="ARBA00022833"/>
    </source>
</evidence>
<accession>A0A8H5LSZ1</accession>
<comment type="caution">
    <text evidence="11">The sequence shown here is derived from an EMBL/GenBank/DDBJ whole genome shotgun (WGS) entry which is preliminary data.</text>
</comment>
<dbReference type="GO" id="GO:0008270">
    <property type="term" value="F:zinc ion binding"/>
    <property type="evidence" value="ECO:0007669"/>
    <property type="project" value="UniProtKB-KW"/>
</dbReference>
<dbReference type="InterPro" id="IPR002483">
    <property type="entry name" value="PWI_dom"/>
</dbReference>
<comment type="function">
    <text evidence="5">May be involved in the turnover of nuclear polyadenylated (pA+) RNA.</text>
</comment>
<evidence type="ECO:0000259" key="10">
    <source>
        <dbReference type="PROSITE" id="PS50103"/>
    </source>
</evidence>
<dbReference type="SMART" id="SM00356">
    <property type="entry name" value="ZnF_C3H1"/>
    <property type="match status" value="1"/>
</dbReference>
<evidence type="ECO:0000256" key="7">
    <source>
        <dbReference type="PROSITE-ProRule" id="PRU00723"/>
    </source>
</evidence>
<feature type="region of interest" description="Disordered" evidence="8">
    <location>
        <begin position="486"/>
        <end position="513"/>
    </location>
</feature>
<evidence type="ECO:0000313" key="11">
    <source>
        <dbReference type="EMBL" id="KAF5368363.1"/>
    </source>
</evidence>
<evidence type="ECO:0000256" key="5">
    <source>
        <dbReference type="ARBA" id="ARBA00043866"/>
    </source>
</evidence>
<dbReference type="InterPro" id="IPR036855">
    <property type="entry name" value="Znf_CCCH_sf"/>
</dbReference>
<dbReference type="Pfam" id="PF00642">
    <property type="entry name" value="zf-CCCH"/>
    <property type="match status" value="1"/>
</dbReference>